<protein>
    <submittedName>
        <fullName evidence="3">Uncharacterized protein</fullName>
    </submittedName>
</protein>
<keyword evidence="2" id="KW-0472">Membrane</keyword>
<feature type="region of interest" description="Disordered" evidence="1">
    <location>
        <begin position="180"/>
        <end position="268"/>
    </location>
</feature>
<dbReference type="Proteomes" id="UP000031523">
    <property type="component" value="Chromosome"/>
</dbReference>
<feature type="compositionally biased region" description="Basic and acidic residues" evidence="1">
    <location>
        <begin position="245"/>
        <end position="259"/>
    </location>
</feature>
<dbReference type="AlphaFoldDB" id="A0A0B5ER80"/>
<evidence type="ECO:0000313" key="4">
    <source>
        <dbReference type="Proteomes" id="UP000031523"/>
    </source>
</evidence>
<feature type="compositionally biased region" description="Basic and acidic residues" evidence="1">
    <location>
        <begin position="1"/>
        <end position="23"/>
    </location>
</feature>
<feature type="region of interest" description="Disordered" evidence="1">
    <location>
        <begin position="300"/>
        <end position="430"/>
    </location>
</feature>
<feature type="compositionally biased region" description="Gly residues" evidence="1">
    <location>
        <begin position="303"/>
        <end position="320"/>
    </location>
</feature>
<feature type="transmembrane region" description="Helical" evidence="2">
    <location>
        <begin position="77"/>
        <end position="98"/>
    </location>
</feature>
<gene>
    <name evidence="3" type="ORF">SLNWT_1409</name>
</gene>
<dbReference type="EMBL" id="CP010519">
    <property type="protein sequence ID" value="AJE81785.1"/>
    <property type="molecule type" value="Genomic_DNA"/>
</dbReference>
<feature type="compositionally biased region" description="Pro residues" evidence="1">
    <location>
        <begin position="131"/>
        <end position="149"/>
    </location>
</feature>
<proteinExistence type="predicted"/>
<reference evidence="3 4" key="1">
    <citation type="submission" date="2015-01" db="EMBL/GenBank/DDBJ databases">
        <title>Enhanced salinomycin production by adjusting the supply of polyketide extender units in Streptomyce albus DSM 41398.</title>
        <authorList>
            <person name="Lu C."/>
        </authorList>
    </citation>
    <scope>NUCLEOTIDE SEQUENCE [LARGE SCALE GENOMIC DNA]</scope>
    <source>
        <strain evidence="4">ATCC 21838 / DSM 41398 / FERM P-419 / JCM 4703 / NBRC 107858</strain>
    </source>
</reference>
<sequence>MHFDEKGRQGSDMRGMPERDRKPPGGGRARAGAPGRAAAEEEEEAGRKRRLDLNLPQVAGGAVAAVVAAKLAANLGVYGTILGAGVVSVVATCGGTLFQHFFRRTGEQIREVAVQAKPKSRQVPVTSGGEPVPPTFRPDPAPPPLPSGPPVLTTWSTAAAEGAAAGGTRLLRDPAADRTRLLPQVTPEPGGDRTPVPGLPPGESAPGEDPGLDATRLLTGAAPSPHVAGSEPGSARYGEAAPPYRDGRSGEPDGPRPDHGFGAPSVHRARRASLKRPLLATAAVFALTMGGITAYELVSGQSLDGGRGGTTVGDVVSGGGHRSDPAPRGPADTGEEPSDSGSQNGGSPPPEQKETPGKEGAPEEDGANTPSPGASQPQRPGESDPNGSSPEVPGDGDSTPAPEPSGGKATGEPRESGKSPAGQGTSASGR</sequence>
<accession>A0A0B5ER80</accession>
<evidence type="ECO:0000256" key="1">
    <source>
        <dbReference type="SAM" id="MobiDB-lite"/>
    </source>
</evidence>
<feature type="compositionally biased region" description="Basic and acidic residues" evidence="1">
    <location>
        <begin position="351"/>
        <end position="361"/>
    </location>
</feature>
<evidence type="ECO:0000256" key="2">
    <source>
        <dbReference type="SAM" id="Phobius"/>
    </source>
</evidence>
<keyword evidence="4" id="KW-1185">Reference proteome</keyword>
<dbReference type="KEGG" id="sals:SLNWT_1409"/>
<keyword evidence="2" id="KW-1133">Transmembrane helix</keyword>
<keyword evidence="2" id="KW-0812">Transmembrane</keyword>
<feature type="region of interest" description="Disordered" evidence="1">
    <location>
        <begin position="117"/>
        <end position="153"/>
    </location>
</feature>
<evidence type="ECO:0000313" key="3">
    <source>
        <dbReference type="EMBL" id="AJE81785.1"/>
    </source>
</evidence>
<name>A0A0B5ER80_STRA4</name>
<feature type="region of interest" description="Disordered" evidence="1">
    <location>
        <begin position="1"/>
        <end position="48"/>
    </location>
</feature>
<organism evidence="3 4">
    <name type="scientific">Streptomyces albus (strain ATCC 21838 / DSM 41398 / FERM P-419 / JCM 4703 / NBRC 107858)</name>
    <dbReference type="NCBI Taxonomy" id="1081613"/>
    <lineage>
        <taxon>Bacteria</taxon>
        <taxon>Bacillati</taxon>
        <taxon>Actinomycetota</taxon>
        <taxon>Actinomycetes</taxon>
        <taxon>Kitasatosporales</taxon>
        <taxon>Streptomycetaceae</taxon>
        <taxon>Streptomyces</taxon>
    </lineage>
</organism>
<feature type="compositionally biased region" description="Polar residues" evidence="1">
    <location>
        <begin position="368"/>
        <end position="378"/>
    </location>
</feature>